<name>A0AAN0VKU5_9BURK</name>
<dbReference type="AlphaFoldDB" id="A0AAN0VKU5"/>
<dbReference type="KEGG" id="bcen:DM39_6271"/>
<keyword evidence="2" id="KW-1185">Reference proteome</keyword>
<dbReference type="Proteomes" id="UP000029413">
    <property type="component" value="Chromosome 3"/>
</dbReference>
<proteinExistence type="predicted"/>
<dbReference type="EMBL" id="CP007782">
    <property type="protein sequence ID" value="AIO31010.1"/>
    <property type="molecule type" value="Genomic_DNA"/>
</dbReference>
<reference evidence="1 2" key="1">
    <citation type="submission" date="2014-05" db="EMBL/GenBank/DDBJ databases">
        <authorList>
            <person name="Bishop-Lilly K.A."/>
            <person name="Broomall S.M."/>
            <person name="Chain P.S."/>
            <person name="Chertkov O."/>
            <person name="Coyne S.R."/>
            <person name="Daligault H.E."/>
            <person name="Davenport K.W."/>
            <person name="Erkkila T."/>
            <person name="Frey K.G."/>
            <person name="Gibbons H.S."/>
            <person name="Gu W."/>
            <person name="Jaissle J."/>
            <person name="Johnson S.L."/>
            <person name="Koroleva G.I."/>
            <person name="Ladner J.T."/>
            <person name="Lo C.-C."/>
            <person name="Minogue T.D."/>
            <person name="Munk C."/>
            <person name="Palacios G.F."/>
            <person name="Redden C.L."/>
            <person name="Rosenzweig C.N."/>
            <person name="Scholz M.B."/>
            <person name="Teshima H."/>
            <person name="Xu Y."/>
        </authorList>
    </citation>
    <scope>NUCLEOTIDE SEQUENCE [LARGE SCALE GENOMIC DNA]</scope>
    <source>
        <strain evidence="1 2">DDS 22E-1</strain>
    </source>
</reference>
<evidence type="ECO:0000313" key="1">
    <source>
        <dbReference type="EMBL" id="AIO31010.1"/>
    </source>
</evidence>
<organism evidence="1 2">
    <name type="scientific">Burkholderia cenocepacia</name>
    <dbReference type="NCBI Taxonomy" id="95486"/>
    <lineage>
        <taxon>Bacteria</taxon>
        <taxon>Pseudomonadati</taxon>
        <taxon>Pseudomonadota</taxon>
        <taxon>Betaproteobacteria</taxon>
        <taxon>Burkholderiales</taxon>
        <taxon>Burkholderiaceae</taxon>
        <taxon>Burkholderia</taxon>
        <taxon>Burkholderia cepacia complex</taxon>
    </lineage>
</organism>
<gene>
    <name evidence="1" type="ORF">DM39_6271</name>
</gene>
<evidence type="ECO:0000313" key="2">
    <source>
        <dbReference type="Proteomes" id="UP000029413"/>
    </source>
</evidence>
<protein>
    <submittedName>
        <fullName evidence="1">Uncharacterized protein</fullName>
    </submittedName>
</protein>
<sequence length="96" mass="10736">MLGKPGASMYGHFNLATTTSHVDNCDYVNLSARLLTLEADTTYSYSFNDNSPALQMWPPAYPSYDGGREVSCEQIAQRWCHVITCRTARLAITQQL</sequence>
<accession>A0AAN0VKU5</accession>